<sequence>MRRSDPAYYVDVGIGFVGFFAFVMLVVTIVSELTGADALGWALTLLALVIILGLLWRARIRLRAAQQESGDRLHKGS</sequence>
<dbReference type="RefSeq" id="WP_163291396.1">
    <property type="nucleotide sequence ID" value="NZ_JAAGWY010000005.1"/>
</dbReference>
<accession>A0A6L9Y2N2</accession>
<dbReference type="EMBL" id="JAAGWY010000005">
    <property type="protein sequence ID" value="NEN07919.1"/>
    <property type="molecule type" value="Genomic_DNA"/>
</dbReference>
<comment type="caution">
    <text evidence="2">The sequence shown here is derived from an EMBL/GenBank/DDBJ whole genome shotgun (WGS) entry which is preliminary data.</text>
</comment>
<proteinExistence type="predicted"/>
<dbReference type="Proteomes" id="UP000474967">
    <property type="component" value="Unassembled WGS sequence"/>
</dbReference>
<evidence type="ECO:0000313" key="2">
    <source>
        <dbReference type="EMBL" id="NEN07919.1"/>
    </source>
</evidence>
<evidence type="ECO:0000313" key="3">
    <source>
        <dbReference type="Proteomes" id="UP000474967"/>
    </source>
</evidence>
<organism evidence="2 3">
    <name type="scientific">Leifsonia tongyongensis</name>
    <dbReference type="NCBI Taxonomy" id="1268043"/>
    <lineage>
        <taxon>Bacteria</taxon>
        <taxon>Bacillati</taxon>
        <taxon>Actinomycetota</taxon>
        <taxon>Actinomycetes</taxon>
        <taxon>Micrococcales</taxon>
        <taxon>Microbacteriaceae</taxon>
        <taxon>Leifsonia</taxon>
    </lineage>
</organism>
<evidence type="ECO:0000256" key="1">
    <source>
        <dbReference type="SAM" id="Phobius"/>
    </source>
</evidence>
<dbReference type="AlphaFoldDB" id="A0A6L9Y2N2"/>
<name>A0A6L9Y2N2_9MICO</name>
<protein>
    <submittedName>
        <fullName evidence="2">Uncharacterized protein</fullName>
    </submittedName>
</protein>
<reference evidence="2 3" key="1">
    <citation type="journal article" date="2014" name="J. Microbiol.">
        <title>Diaminobutyricibacter tongyongensis gen. nov., sp. nov. and Homoserinibacter gongjuensis gen. nov., sp. nov. belong to the family Microbacteriaceae.</title>
        <authorList>
            <person name="Kim S.J."/>
            <person name="Ahn J.H."/>
            <person name="Weon H.Y."/>
            <person name="Hamada M."/>
            <person name="Suzuki K."/>
            <person name="Kwon S.W."/>
        </authorList>
    </citation>
    <scope>NUCLEOTIDE SEQUENCE [LARGE SCALE GENOMIC DNA]</scope>
    <source>
        <strain evidence="2 3">NBRC 108724</strain>
    </source>
</reference>
<gene>
    <name evidence="2" type="ORF">G3T36_18845</name>
</gene>
<feature type="transmembrane region" description="Helical" evidence="1">
    <location>
        <begin position="7"/>
        <end position="26"/>
    </location>
</feature>
<feature type="transmembrane region" description="Helical" evidence="1">
    <location>
        <begin position="38"/>
        <end position="56"/>
    </location>
</feature>
<keyword evidence="1" id="KW-0812">Transmembrane</keyword>
<keyword evidence="3" id="KW-1185">Reference proteome</keyword>
<keyword evidence="1" id="KW-0472">Membrane</keyword>
<keyword evidence="1" id="KW-1133">Transmembrane helix</keyword>